<reference evidence="5" key="1">
    <citation type="submission" date="2025-08" db="UniProtKB">
        <authorList>
            <consortium name="RefSeq"/>
        </authorList>
    </citation>
    <scope>IDENTIFICATION</scope>
    <source>
        <tissue evidence="5">Testes</tissue>
    </source>
</reference>
<evidence type="ECO:0000256" key="1">
    <source>
        <dbReference type="ARBA" id="ARBA00005771"/>
    </source>
</evidence>
<dbReference type="PANTHER" id="PTHR11783">
    <property type="entry name" value="SULFOTRANSFERASE SULT"/>
    <property type="match status" value="1"/>
</dbReference>
<proteinExistence type="inferred from homology"/>
<dbReference type="InterPro" id="IPR027417">
    <property type="entry name" value="P-loop_NTPase"/>
</dbReference>
<dbReference type="InterPro" id="IPR000863">
    <property type="entry name" value="Sulfotransferase_dom"/>
</dbReference>
<evidence type="ECO:0000313" key="4">
    <source>
        <dbReference type="Proteomes" id="UP000694865"/>
    </source>
</evidence>
<keyword evidence="2" id="KW-0808">Transferase</keyword>
<evidence type="ECO:0000256" key="2">
    <source>
        <dbReference type="ARBA" id="ARBA00022679"/>
    </source>
</evidence>
<organism evidence="4 5">
    <name type="scientific">Saccoglossus kowalevskii</name>
    <name type="common">Acorn worm</name>
    <dbReference type="NCBI Taxonomy" id="10224"/>
    <lineage>
        <taxon>Eukaryota</taxon>
        <taxon>Metazoa</taxon>
        <taxon>Hemichordata</taxon>
        <taxon>Enteropneusta</taxon>
        <taxon>Harrimaniidae</taxon>
        <taxon>Saccoglossus</taxon>
    </lineage>
</organism>
<evidence type="ECO:0000259" key="3">
    <source>
        <dbReference type="Pfam" id="PF00685"/>
    </source>
</evidence>
<sequence length="140" mass="16105">MVNFEVRPDDIWICTYAKSGTSWITEIVWNILSCSGVFTGEEPLDKAIYPEFHIPGQRPGYEILNEMASPRLIVTHLTPTFLPPQLFEVRPKAITFIQTKLLTGSRARTMFYKHSISVEDAEEYNYLSNLSEIQNLCLFL</sequence>
<comment type="similarity">
    <text evidence="1">Belongs to the sulfotransferase 1 family.</text>
</comment>
<dbReference type="RefSeq" id="XP_006815271.1">
    <property type="nucleotide sequence ID" value="XM_006815208.1"/>
</dbReference>
<dbReference type="Gene3D" id="3.40.50.300">
    <property type="entry name" value="P-loop containing nucleotide triphosphate hydrolases"/>
    <property type="match status" value="1"/>
</dbReference>
<gene>
    <name evidence="5" type="primary">LOC102801047</name>
</gene>
<keyword evidence="4" id="KW-1185">Reference proteome</keyword>
<name>A0ABM0M5I0_SACKO</name>
<protein>
    <submittedName>
        <fullName evidence="5">Sulfotransferase 4A1-like</fullName>
    </submittedName>
</protein>
<dbReference type="SUPFAM" id="SSF52540">
    <property type="entry name" value="P-loop containing nucleoside triphosphate hydrolases"/>
    <property type="match status" value="1"/>
</dbReference>
<accession>A0ABM0M5I0</accession>
<dbReference type="Proteomes" id="UP000694865">
    <property type="component" value="Unplaced"/>
</dbReference>
<feature type="domain" description="Sulfotransferase" evidence="3">
    <location>
        <begin position="8"/>
        <end position="95"/>
    </location>
</feature>
<dbReference type="Pfam" id="PF00685">
    <property type="entry name" value="Sulfotransfer_1"/>
    <property type="match status" value="1"/>
</dbReference>
<dbReference type="GeneID" id="102801047"/>
<evidence type="ECO:0000313" key="5">
    <source>
        <dbReference type="RefSeq" id="XP_006815271.1"/>
    </source>
</evidence>